<accession>A0A6J7BT66</accession>
<proteinExistence type="predicted"/>
<evidence type="ECO:0000313" key="1">
    <source>
        <dbReference type="EMBL" id="CAB4848305.1"/>
    </source>
</evidence>
<protein>
    <submittedName>
        <fullName evidence="1">Unannotated protein</fullName>
    </submittedName>
</protein>
<gene>
    <name evidence="1" type="ORF">UFOPK3278_00775</name>
</gene>
<sequence length="74" mass="7240">MTMPKPGTISLPLGISTPLGVSFLSVPDVVVVLAGLGADIVPLASLFTVATEVAGVSVTVGVNAVMSDTVTDSG</sequence>
<organism evidence="1">
    <name type="scientific">freshwater metagenome</name>
    <dbReference type="NCBI Taxonomy" id="449393"/>
    <lineage>
        <taxon>unclassified sequences</taxon>
        <taxon>metagenomes</taxon>
        <taxon>ecological metagenomes</taxon>
    </lineage>
</organism>
<reference evidence="1" key="1">
    <citation type="submission" date="2020-05" db="EMBL/GenBank/DDBJ databases">
        <authorList>
            <person name="Chiriac C."/>
            <person name="Salcher M."/>
            <person name="Ghai R."/>
            <person name="Kavagutti S V."/>
        </authorList>
    </citation>
    <scope>NUCLEOTIDE SEQUENCE</scope>
</reference>
<name>A0A6J7BT66_9ZZZZ</name>
<dbReference type="EMBL" id="CAFBIX010000026">
    <property type="protein sequence ID" value="CAB4848305.1"/>
    <property type="molecule type" value="Genomic_DNA"/>
</dbReference>
<dbReference type="AlphaFoldDB" id="A0A6J7BT66"/>